<dbReference type="Proteomes" id="UP001057402">
    <property type="component" value="Chromosome 5"/>
</dbReference>
<proteinExistence type="predicted"/>
<gene>
    <name evidence="1" type="ORF">MLD38_019228</name>
</gene>
<name>A0ACB9QXM7_9MYRT</name>
<reference evidence="2" key="1">
    <citation type="journal article" date="2023" name="Front. Plant Sci.">
        <title>Chromosomal-level genome assembly of Melastoma candidum provides insights into trichome evolution.</title>
        <authorList>
            <person name="Zhong Y."/>
            <person name="Wu W."/>
            <person name="Sun C."/>
            <person name="Zou P."/>
            <person name="Liu Y."/>
            <person name="Dai S."/>
            <person name="Zhou R."/>
        </authorList>
    </citation>
    <scope>NUCLEOTIDE SEQUENCE [LARGE SCALE GENOMIC DNA]</scope>
</reference>
<protein>
    <submittedName>
        <fullName evidence="1">Uncharacterized protein</fullName>
    </submittedName>
</protein>
<organism evidence="1 2">
    <name type="scientific">Melastoma candidum</name>
    <dbReference type="NCBI Taxonomy" id="119954"/>
    <lineage>
        <taxon>Eukaryota</taxon>
        <taxon>Viridiplantae</taxon>
        <taxon>Streptophyta</taxon>
        <taxon>Embryophyta</taxon>
        <taxon>Tracheophyta</taxon>
        <taxon>Spermatophyta</taxon>
        <taxon>Magnoliopsida</taxon>
        <taxon>eudicotyledons</taxon>
        <taxon>Gunneridae</taxon>
        <taxon>Pentapetalae</taxon>
        <taxon>rosids</taxon>
        <taxon>malvids</taxon>
        <taxon>Myrtales</taxon>
        <taxon>Melastomataceae</taxon>
        <taxon>Melastomatoideae</taxon>
        <taxon>Melastomateae</taxon>
        <taxon>Melastoma</taxon>
    </lineage>
</organism>
<accession>A0ACB9QXM7</accession>
<evidence type="ECO:0000313" key="1">
    <source>
        <dbReference type="EMBL" id="KAI4370937.1"/>
    </source>
</evidence>
<keyword evidence="2" id="KW-1185">Reference proteome</keyword>
<comment type="caution">
    <text evidence="1">The sequence shown here is derived from an EMBL/GenBank/DDBJ whole genome shotgun (WGS) entry which is preliminary data.</text>
</comment>
<dbReference type="EMBL" id="CM042884">
    <property type="protein sequence ID" value="KAI4370937.1"/>
    <property type="molecule type" value="Genomic_DNA"/>
</dbReference>
<evidence type="ECO:0000313" key="2">
    <source>
        <dbReference type="Proteomes" id="UP001057402"/>
    </source>
</evidence>
<sequence>MATEKHCTLENFRVGNIDPDACGDWSLQRSCSGEIKESDNPDVEVLENLEDYFQDLNDRLVISRMVSDSVIKGMVGAVEQEAKEKISQKEVEISWLRSALRCYRNEGNEDFPEAFGLSQVFSHDVFDVGDFFESSRDEIMEQLKHLRKEIDCMRGPGSFWKISTGSQLVGLGGLLSEKQERQFRAEVEASVMVNCIGGYQYEFERKLWDHGSHHSGNVTTSKKIEEFRALQEELDALSKILSMNDAGKLVAHSSQDVGEAFVVSNSDQNGKHDELVITMPESLDPAQLKHLLKDELINYFKDEMIKMKRNHETKVQQMTEEVFSLKREYYKEKGIPLTLRNEKELDGLRRKIPDVMLKLEGILTAEKCIINSNGSSELLGILKERLEALQSENESLRNMVSLKRKELKYLKLQLADTVKQISSLSCAETNLLHTIRGLKSDVEDTQIEASVCGDVYLSFLGDLSLTLAELKNENFDGQKNDVEQCTCSGECEEVLCSAKSAKQWEVDHSEIESIILQGVFIGCLKDAEEYTNHLNNELAKEVADRINLQSEGMEKEKLVRKGMLENEKLREDKTKLATLLMHKERIAEEAISALSLWKDQLQHVVLNINNQMFDMMSQLDQKVTSEIGINRSRLVYLISEIRPLSQNIDMLRRVLLSCQHRLEARSSNLEKAEAEVDLLGDQVDSLLGLLEKVYIALDHYSPILKHYPGIMEILKLVSKELCGESFKSVDVDLDDTPK</sequence>